<dbReference type="VEuPathDB" id="FungiDB:VP01_2054g2"/>
<comment type="caution">
    <text evidence="1">The sequence shown here is derived from an EMBL/GenBank/DDBJ whole genome shotgun (WGS) entry which is preliminary data.</text>
</comment>
<evidence type="ECO:0000313" key="1">
    <source>
        <dbReference type="EMBL" id="KNZ57859.1"/>
    </source>
</evidence>
<keyword evidence="2" id="KW-1185">Reference proteome</keyword>
<name>A0A0L6VAY8_9BASI</name>
<evidence type="ECO:0000313" key="2">
    <source>
        <dbReference type="Proteomes" id="UP000037035"/>
    </source>
</evidence>
<gene>
    <name evidence="1" type="ORF">VP01_2054g2</name>
</gene>
<organism evidence="1 2">
    <name type="scientific">Puccinia sorghi</name>
    <dbReference type="NCBI Taxonomy" id="27349"/>
    <lineage>
        <taxon>Eukaryota</taxon>
        <taxon>Fungi</taxon>
        <taxon>Dikarya</taxon>
        <taxon>Basidiomycota</taxon>
        <taxon>Pucciniomycotina</taxon>
        <taxon>Pucciniomycetes</taxon>
        <taxon>Pucciniales</taxon>
        <taxon>Pucciniaceae</taxon>
        <taxon>Puccinia</taxon>
    </lineage>
</organism>
<protein>
    <submittedName>
        <fullName evidence="1">Uncharacterized protein</fullName>
    </submittedName>
</protein>
<dbReference type="EMBL" id="LAVV01006898">
    <property type="protein sequence ID" value="KNZ57859.1"/>
    <property type="molecule type" value="Genomic_DNA"/>
</dbReference>
<sequence>MLHVNCRQLRNYVLQCRSKYDSVIKFWLVTTHSSAHIFQSSSCDQSQLTVQFTDLSHHVLTNQTLLPSLIRSHGSNSHQHNNLNPFYTSKHSSKFTIKDSESSSHSKRSQFLLQKQSSQIHPYWCVSQSGIPLKSFHNFKTVSLAIHKATLHKNNKLSSLLQISSSSSNSSIFDFHHYTLFQFKSCLILEVCLDSSYLHFVYANRSIERYNSSTLPTTTSLPHTPLPTLFHTPLPCTHQAKKKGNIKAMCAHCLQFGSVDSCHHLFAPAAFPNSASPVSALILRPLASQCSGTLKLLRPVQFAPKVTFVCQMESLWAMWPLQGLAAAATESVRITFDFFSENTMVQLHAQDESQQRVIYPVGLIITSRHMKYRRQHIKYSNHADGNNLFILTIKTKICLIWLEEDPSPEIKKVTMIMDQFTEWTGCTYIIYLNCCK</sequence>
<reference evidence="1 2" key="1">
    <citation type="submission" date="2015-08" db="EMBL/GenBank/DDBJ databases">
        <title>Next Generation Sequencing and Analysis of the Genome of Puccinia sorghi L Schw, the Causal Agent of Maize Common Rust.</title>
        <authorList>
            <person name="Rochi L."/>
            <person name="Burguener G."/>
            <person name="Darino M."/>
            <person name="Turjanski A."/>
            <person name="Kreff E."/>
            <person name="Dieguez M.J."/>
            <person name="Sacco F."/>
        </authorList>
    </citation>
    <scope>NUCLEOTIDE SEQUENCE [LARGE SCALE GENOMIC DNA]</scope>
    <source>
        <strain evidence="1 2">RO10H11247</strain>
    </source>
</reference>
<proteinExistence type="predicted"/>
<dbReference type="AlphaFoldDB" id="A0A0L6VAY8"/>
<accession>A0A0L6VAY8</accession>
<dbReference type="Proteomes" id="UP000037035">
    <property type="component" value="Unassembled WGS sequence"/>
</dbReference>